<evidence type="ECO:0000313" key="3">
    <source>
        <dbReference type="Proteomes" id="UP000008021"/>
    </source>
</evidence>
<protein>
    <submittedName>
        <fullName evidence="2">Uncharacterized protein</fullName>
    </submittedName>
</protein>
<feature type="region of interest" description="Disordered" evidence="1">
    <location>
        <begin position="89"/>
        <end position="113"/>
    </location>
</feature>
<accession>A0A0E0D0P0</accession>
<reference evidence="2" key="1">
    <citation type="submission" date="2015-04" db="UniProtKB">
        <authorList>
            <consortium name="EnsemblPlants"/>
        </authorList>
    </citation>
    <scope>IDENTIFICATION</scope>
</reference>
<feature type="region of interest" description="Disordered" evidence="1">
    <location>
        <begin position="1"/>
        <end position="28"/>
    </location>
</feature>
<evidence type="ECO:0000313" key="2">
    <source>
        <dbReference type="EnsemblPlants" id="OMERI03G15900.1"/>
    </source>
</evidence>
<organism evidence="2">
    <name type="scientific">Oryza meridionalis</name>
    <dbReference type="NCBI Taxonomy" id="40149"/>
    <lineage>
        <taxon>Eukaryota</taxon>
        <taxon>Viridiplantae</taxon>
        <taxon>Streptophyta</taxon>
        <taxon>Embryophyta</taxon>
        <taxon>Tracheophyta</taxon>
        <taxon>Spermatophyta</taxon>
        <taxon>Magnoliopsida</taxon>
        <taxon>Liliopsida</taxon>
        <taxon>Poales</taxon>
        <taxon>Poaceae</taxon>
        <taxon>BOP clade</taxon>
        <taxon>Oryzoideae</taxon>
        <taxon>Oryzeae</taxon>
        <taxon>Oryzinae</taxon>
        <taxon>Oryza</taxon>
    </lineage>
</organism>
<dbReference type="Gramene" id="OMERI03G15900.1">
    <property type="protein sequence ID" value="OMERI03G15900.1"/>
    <property type="gene ID" value="OMERI03G15900"/>
</dbReference>
<dbReference type="EnsemblPlants" id="OMERI03G15900.1">
    <property type="protein sequence ID" value="OMERI03G15900.1"/>
    <property type="gene ID" value="OMERI03G15900"/>
</dbReference>
<dbReference type="AlphaFoldDB" id="A0A0E0D0P0"/>
<keyword evidence="3" id="KW-1185">Reference proteome</keyword>
<dbReference type="HOGENOM" id="CLU_1818931_0_0_1"/>
<reference evidence="2" key="2">
    <citation type="submission" date="2018-05" db="EMBL/GenBank/DDBJ databases">
        <title>OmerRS3 (Oryza meridionalis Reference Sequence Version 3).</title>
        <authorList>
            <person name="Zhang J."/>
            <person name="Kudrna D."/>
            <person name="Lee S."/>
            <person name="Talag J."/>
            <person name="Welchert J."/>
            <person name="Wing R.A."/>
        </authorList>
    </citation>
    <scope>NUCLEOTIDE SEQUENCE [LARGE SCALE GENOMIC DNA]</scope>
    <source>
        <strain evidence="2">cv. OR44</strain>
    </source>
</reference>
<proteinExistence type="predicted"/>
<evidence type="ECO:0000256" key="1">
    <source>
        <dbReference type="SAM" id="MobiDB-lite"/>
    </source>
</evidence>
<sequence length="142" mass="14827">MVVLGEREDDLCGPGSCRGEKGGTGGYRRDNELEVVVAIASPHLAGGRRGSPAAVAKEEANSIRIDDNSSEHIDTISGKMPTTAAARLDPTSMMPDLSSKHDVGSTPESSSTADPVALCHMELDVGDLFTTMNWAGHASSTM</sequence>
<dbReference type="Proteomes" id="UP000008021">
    <property type="component" value="Chromosome 3"/>
</dbReference>
<name>A0A0E0D0P0_9ORYZ</name>